<protein>
    <submittedName>
        <fullName evidence="3">Uncharacterized protein</fullName>
    </submittedName>
</protein>
<evidence type="ECO:0000313" key="4">
    <source>
        <dbReference type="Proteomes" id="UP000772434"/>
    </source>
</evidence>
<proteinExistence type="predicted"/>
<dbReference type="PROSITE" id="PS51257">
    <property type="entry name" value="PROKAR_LIPOPROTEIN"/>
    <property type="match status" value="1"/>
</dbReference>
<keyword evidence="4" id="KW-1185">Reference proteome</keyword>
<dbReference type="AlphaFoldDB" id="A0A9P5PPA8"/>
<evidence type="ECO:0000313" key="3">
    <source>
        <dbReference type="EMBL" id="KAF9067523.1"/>
    </source>
</evidence>
<gene>
    <name evidence="2" type="ORF">BDP27DRAFT_1343000</name>
    <name evidence="3" type="ORF">BDP27DRAFT_1403798</name>
</gene>
<evidence type="ECO:0000256" key="1">
    <source>
        <dbReference type="SAM" id="SignalP"/>
    </source>
</evidence>
<feature type="chain" id="PRO_5040653544" evidence="1">
    <location>
        <begin position="22"/>
        <end position="203"/>
    </location>
</feature>
<organism evidence="3 4">
    <name type="scientific">Rhodocollybia butyracea</name>
    <dbReference type="NCBI Taxonomy" id="206335"/>
    <lineage>
        <taxon>Eukaryota</taxon>
        <taxon>Fungi</taxon>
        <taxon>Dikarya</taxon>
        <taxon>Basidiomycota</taxon>
        <taxon>Agaricomycotina</taxon>
        <taxon>Agaricomycetes</taxon>
        <taxon>Agaricomycetidae</taxon>
        <taxon>Agaricales</taxon>
        <taxon>Marasmiineae</taxon>
        <taxon>Omphalotaceae</taxon>
        <taxon>Rhodocollybia</taxon>
    </lineage>
</organism>
<dbReference type="EMBL" id="JADNRY010000072">
    <property type="protein sequence ID" value="KAF9067523.1"/>
    <property type="molecule type" value="Genomic_DNA"/>
</dbReference>
<sequence>MRLTVPYASVLLVASLSCIWATPIAVNRNTLIQKRSESDSSTRATTILPFEPRSLGFNGLSARARSTSSETGSYREEANIASSKSVEKLKERELIAFTFTTPVTLRKGNRPEEEMGAIMATKVKNLFERAYPDIKIKEGFHWKVDPKARRHAKEEQADDVTFECHIRGDIDPHSGILRHADRGLRGKDYLFKAGKLVYPKGRS</sequence>
<keyword evidence="1" id="KW-0732">Signal</keyword>
<feature type="signal peptide" evidence="1">
    <location>
        <begin position="1"/>
        <end position="21"/>
    </location>
</feature>
<dbReference type="EMBL" id="JADNRY010000354">
    <property type="protein sequence ID" value="KAF9058736.1"/>
    <property type="molecule type" value="Genomic_DNA"/>
</dbReference>
<reference evidence="3" key="1">
    <citation type="submission" date="2020-11" db="EMBL/GenBank/DDBJ databases">
        <authorList>
            <consortium name="DOE Joint Genome Institute"/>
            <person name="Ahrendt S."/>
            <person name="Riley R."/>
            <person name="Andreopoulos W."/>
            <person name="Labutti K."/>
            <person name="Pangilinan J."/>
            <person name="Ruiz-Duenas F.J."/>
            <person name="Barrasa J.M."/>
            <person name="Sanchez-Garcia M."/>
            <person name="Camarero S."/>
            <person name="Miyauchi S."/>
            <person name="Serrano A."/>
            <person name="Linde D."/>
            <person name="Babiker R."/>
            <person name="Drula E."/>
            <person name="Ayuso-Fernandez I."/>
            <person name="Pacheco R."/>
            <person name="Padilla G."/>
            <person name="Ferreira P."/>
            <person name="Barriuso J."/>
            <person name="Kellner H."/>
            <person name="Castanera R."/>
            <person name="Alfaro M."/>
            <person name="Ramirez L."/>
            <person name="Pisabarro A.G."/>
            <person name="Kuo A."/>
            <person name="Tritt A."/>
            <person name="Lipzen A."/>
            <person name="He G."/>
            <person name="Yan M."/>
            <person name="Ng V."/>
            <person name="Cullen D."/>
            <person name="Martin F."/>
            <person name="Rosso M.-N."/>
            <person name="Henrissat B."/>
            <person name="Hibbett D."/>
            <person name="Martinez A.T."/>
            <person name="Grigoriev I.V."/>
        </authorList>
    </citation>
    <scope>NUCLEOTIDE SEQUENCE</scope>
    <source>
        <strain evidence="3">AH 40177</strain>
    </source>
</reference>
<dbReference type="Proteomes" id="UP000772434">
    <property type="component" value="Unassembled WGS sequence"/>
</dbReference>
<name>A0A9P5PPA8_9AGAR</name>
<comment type="caution">
    <text evidence="3">The sequence shown here is derived from an EMBL/GenBank/DDBJ whole genome shotgun (WGS) entry which is preliminary data.</text>
</comment>
<evidence type="ECO:0000313" key="2">
    <source>
        <dbReference type="EMBL" id="KAF9058736.1"/>
    </source>
</evidence>
<accession>A0A9P5PPA8</accession>